<reference evidence="1 2" key="1">
    <citation type="submission" date="2016-01" db="EMBL/GenBank/DDBJ databases">
        <authorList>
            <person name="Regsiter A."/>
            <person name="william w."/>
        </authorList>
    </citation>
    <scope>NUCLEOTIDE SEQUENCE [LARGE SCALE GENOMIC DNA]</scope>
    <source>
        <strain evidence="1 2">CFBP 5494</strain>
    </source>
</reference>
<gene>
    <name evidence="1" type="ORF">AGR2A_pb10113</name>
</gene>
<keyword evidence="2" id="KW-1185">Reference proteome</keyword>
<dbReference type="Proteomes" id="UP000191933">
    <property type="component" value="Unassembled WGS sequence"/>
</dbReference>
<dbReference type="EMBL" id="FBVY01000047">
    <property type="protein sequence ID" value="CUX03338.1"/>
    <property type="molecule type" value="Genomic_DNA"/>
</dbReference>
<accession>A0A9W5B7N2</accession>
<evidence type="ECO:0000313" key="1">
    <source>
        <dbReference type="EMBL" id="CUX03338.1"/>
    </source>
</evidence>
<evidence type="ECO:0000313" key="2">
    <source>
        <dbReference type="Proteomes" id="UP000191933"/>
    </source>
</evidence>
<sequence>MGLLSGKGERMLAQMRTQYVVVDPLSSLAGNIAAVEERLLEMGMHREAFTVTTGEDGRTRLKFWEPDRVEALRILARLDGQV</sequence>
<proteinExistence type="predicted"/>
<organism evidence="1 2">
    <name type="scientific">Agrobacterium genomosp. 2 str. CFBP 5494</name>
    <dbReference type="NCBI Taxonomy" id="1183436"/>
    <lineage>
        <taxon>Bacteria</taxon>
        <taxon>Pseudomonadati</taxon>
        <taxon>Pseudomonadota</taxon>
        <taxon>Alphaproteobacteria</taxon>
        <taxon>Hyphomicrobiales</taxon>
        <taxon>Rhizobiaceae</taxon>
        <taxon>Rhizobium/Agrobacterium group</taxon>
        <taxon>Agrobacterium</taxon>
        <taxon>Agrobacterium tumefaciens complex</taxon>
    </lineage>
</organism>
<protein>
    <submittedName>
        <fullName evidence="1">Uncharacterized protein</fullName>
    </submittedName>
</protein>
<dbReference type="AlphaFoldDB" id="A0A9W5B7N2"/>
<name>A0A9W5B7N2_9HYPH</name>
<comment type="caution">
    <text evidence="1">The sequence shown here is derived from an EMBL/GenBank/DDBJ whole genome shotgun (WGS) entry which is preliminary data.</text>
</comment>